<dbReference type="SUPFAM" id="SSF53383">
    <property type="entry name" value="PLP-dependent transferases"/>
    <property type="match status" value="1"/>
</dbReference>
<dbReference type="Pfam" id="PF00282">
    <property type="entry name" value="Pyridoxal_deC"/>
    <property type="match status" value="1"/>
</dbReference>
<dbReference type="RefSeq" id="WP_360006771.1">
    <property type="nucleotide sequence ID" value="NZ_JBEZHZ010000046.1"/>
</dbReference>
<dbReference type="InterPro" id="IPR015422">
    <property type="entry name" value="PyrdxlP-dep_Trfase_small"/>
</dbReference>
<keyword evidence="3" id="KW-0210">Decarboxylase</keyword>
<comment type="caution">
    <text evidence="8">The sequence shown here is derived from an EMBL/GenBank/DDBJ whole genome shotgun (WGS) entry which is preliminary data.</text>
</comment>
<evidence type="ECO:0000256" key="4">
    <source>
        <dbReference type="ARBA" id="ARBA00022898"/>
    </source>
</evidence>
<evidence type="ECO:0000256" key="3">
    <source>
        <dbReference type="ARBA" id="ARBA00022793"/>
    </source>
</evidence>
<keyword evidence="5 6" id="KW-0456">Lyase</keyword>
<evidence type="ECO:0000313" key="8">
    <source>
        <dbReference type="EMBL" id="MFI1966590.1"/>
    </source>
</evidence>
<evidence type="ECO:0000256" key="1">
    <source>
        <dbReference type="ARBA" id="ARBA00001933"/>
    </source>
</evidence>
<keyword evidence="4 6" id="KW-0663">Pyridoxal phosphate</keyword>
<dbReference type="InterPro" id="IPR015424">
    <property type="entry name" value="PyrdxlP-dep_Trfase"/>
</dbReference>
<comment type="cofactor">
    <cofactor evidence="1 6">
        <name>pyridoxal 5'-phosphate</name>
        <dbReference type="ChEBI" id="CHEBI:597326"/>
    </cofactor>
</comment>
<dbReference type="Gene3D" id="3.40.640.10">
    <property type="entry name" value="Type I PLP-dependent aspartate aminotransferase-like (Major domain)"/>
    <property type="match status" value="1"/>
</dbReference>
<accession>A0ABW7UVH5</accession>
<dbReference type="PANTHER" id="PTHR45677:SF8">
    <property type="entry name" value="CYSTEINE SULFINIC ACID DECARBOXYLASE"/>
    <property type="match status" value="1"/>
</dbReference>
<dbReference type="Gene3D" id="3.90.1150.10">
    <property type="entry name" value="Aspartate Aminotransferase, domain 1"/>
    <property type="match status" value="1"/>
</dbReference>
<name>A0ABW7UVH5_9ACTN</name>
<evidence type="ECO:0000313" key="9">
    <source>
        <dbReference type="Proteomes" id="UP001611548"/>
    </source>
</evidence>
<evidence type="ECO:0000256" key="2">
    <source>
        <dbReference type="ARBA" id="ARBA00009533"/>
    </source>
</evidence>
<dbReference type="InterPro" id="IPR015421">
    <property type="entry name" value="PyrdxlP-dep_Trfase_major"/>
</dbReference>
<comment type="similarity">
    <text evidence="2 6">Belongs to the group II decarboxylase family.</text>
</comment>
<dbReference type="PANTHER" id="PTHR45677">
    <property type="entry name" value="GLUTAMATE DECARBOXYLASE-RELATED"/>
    <property type="match status" value="1"/>
</dbReference>
<dbReference type="InterPro" id="IPR002129">
    <property type="entry name" value="PyrdxlP-dep_de-COase"/>
</dbReference>
<keyword evidence="9" id="KW-1185">Reference proteome</keyword>
<evidence type="ECO:0000256" key="5">
    <source>
        <dbReference type="ARBA" id="ARBA00023239"/>
    </source>
</evidence>
<gene>
    <name evidence="8" type="ORF">ACH429_21180</name>
</gene>
<evidence type="ECO:0000256" key="6">
    <source>
        <dbReference type="RuleBase" id="RU000382"/>
    </source>
</evidence>
<dbReference type="EMBL" id="JBIRWE010000010">
    <property type="protein sequence ID" value="MFI1966590.1"/>
    <property type="molecule type" value="Genomic_DNA"/>
</dbReference>
<proteinExistence type="inferred from homology"/>
<dbReference type="Proteomes" id="UP001611548">
    <property type="component" value="Unassembled WGS sequence"/>
</dbReference>
<protein>
    <submittedName>
        <fullName evidence="8">Pyridoxal phosphate-dependent decarboxylase family protein</fullName>
    </submittedName>
</protein>
<organism evidence="8 9">
    <name type="scientific">Streptomyces pathocidini</name>
    <dbReference type="NCBI Taxonomy" id="1650571"/>
    <lineage>
        <taxon>Bacteria</taxon>
        <taxon>Bacillati</taxon>
        <taxon>Actinomycetota</taxon>
        <taxon>Actinomycetes</taxon>
        <taxon>Kitasatosporales</taxon>
        <taxon>Streptomycetaceae</taxon>
        <taxon>Streptomyces</taxon>
    </lineage>
</organism>
<evidence type="ECO:0000256" key="7">
    <source>
        <dbReference type="SAM" id="MobiDB-lite"/>
    </source>
</evidence>
<reference evidence="8 9" key="1">
    <citation type="submission" date="2024-10" db="EMBL/GenBank/DDBJ databases">
        <title>The Natural Products Discovery Center: Release of the First 8490 Sequenced Strains for Exploring Actinobacteria Biosynthetic Diversity.</title>
        <authorList>
            <person name="Kalkreuter E."/>
            <person name="Kautsar S.A."/>
            <person name="Yang D."/>
            <person name="Bader C.D."/>
            <person name="Teijaro C.N."/>
            <person name="Fluegel L."/>
            <person name="Davis C.M."/>
            <person name="Simpson J.R."/>
            <person name="Lauterbach L."/>
            <person name="Steele A.D."/>
            <person name="Gui C."/>
            <person name="Meng S."/>
            <person name="Li G."/>
            <person name="Viehrig K."/>
            <person name="Ye F."/>
            <person name="Su P."/>
            <person name="Kiefer A.F."/>
            <person name="Nichols A."/>
            <person name="Cepeda A.J."/>
            <person name="Yan W."/>
            <person name="Fan B."/>
            <person name="Jiang Y."/>
            <person name="Adhikari A."/>
            <person name="Zheng C.-J."/>
            <person name="Schuster L."/>
            <person name="Cowan T.M."/>
            <person name="Smanski M.J."/>
            <person name="Chevrette M.G."/>
            <person name="De Carvalho L.P.S."/>
            <person name="Shen B."/>
        </authorList>
    </citation>
    <scope>NUCLEOTIDE SEQUENCE [LARGE SCALE GENOMIC DNA]</scope>
    <source>
        <strain evidence="8 9">NPDC020327</strain>
    </source>
</reference>
<feature type="region of interest" description="Disordered" evidence="7">
    <location>
        <begin position="1"/>
        <end position="33"/>
    </location>
</feature>
<sequence>MPLPPDGDPGTPAPHATRGPALTPLAGGTEGPRQLRPLLDTVLEALATGATARGGPIPAGGPEAVGHRLRVAAEPLIPEAGIGPHAALRAVVGALAEGAADPADPLCAAHLHCPPLAVATAADLAASALNPSMDSWDQAPAASVLEDLVSRGLATEVYPEGPAPDALVTTGGTESNQLAVLIARELAKDRGPLQIVCGANAHHSVRRAAWLLGLPEPVVLPTPAGVLSPAGLDQALTDVRGPLLAVATAGTTDTGEIDPLPQLADVCAAHATRLHVDAAYGAPLLFSRTLAGRLDGLSRADSVTLDLHKLGWQPVPAGLLAVPDTTALETLGHREDYLNPPDDTEAGFPDLLGRSIRTTRRPDVVKVAVTLRALGRTGLAELVEHTCAAAQRLADLVDAHPAFDAYERPTLSTVLFRPAGATDEHVGAVRRALMTEGRAVLGRARATDHRDGIEKLWLKATVLNPHTRPADLEALLEIVEGSAAK</sequence>